<reference evidence="2" key="1">
    <citation type="submission" date="2013-07" db="EMBL/GenBank/DDBJ databases">
        <authorList>
            <consortium name="The Broad Institute Genome Sequencing Platform"/>
            <person name="Cuomo C."/>
            <person name="Litvintseva A."/>
            <person name="Chen Y."/>
            <person name="Heitman J."/>
            <person name="Sun S."/>
            <person name="Springer D."/>
            <person name="Dromer F."/>
            <person name="Young S.K."/>
            <person name="Zeng Q."/>
            <person name="Gargeya S."/>
            <person name="Fitzgerald M."/>
            <person name="Abouelleil A."/>
            <person name="Alvarado L."/>
            <person name="Berlin A.M."/>
            <person name="Chapman S.B."/>
            <person name="Dewar J."/>
            <person name="Goldberg J."/>
            <person name="Griggs A."/>
            <person name="Gujja S."/>
            <person name="Hansen M."/>
            <person name="Howarth C."/>
            <person name="Imamovic A."/>
            <person name="Larimer J."/>
            <person name="McCowan C."/>
            <person name="Murphy C."/>
            <person name="Pearson M."/>
            <person name="Priest M."/>
            <person name="Roberts A."/>
            <person name="Saif S."/>
            <person name="Shea T."/>
            <person name="Sykes S."/>
            <person name="Wortman J."/>
            <person name="Nusbaum C."/>
            <person name="Birren B."/>
        </authorList>
    </citation>
    <scope>NUCLEOTIDE SEQUENCE</scope>
    <source>
        <strain evidence="2">CBS 10737</strain>
    </source>
</reference>
<name>A0AAJ8L544_9TREE</name>
<keyword evidence="3" id="KW-1185">Reference proteome</keyword>
<reference evidence="2" key="2">
    <citation type="submission" date="2024-02" db="EMBL/GenBank/DDBJ databases">
        <title>Comparative genomics of Cryptococcus and Kwoniella reveals pathogenesis evolution and contrasting modes of karyotype evolution via chromosome fusion or intercentromeric recombination.</title>
        <authorList>
            <person name="Coelho M.A."/>
            <person name="David-Palma M."/>
            <person name="Shea T."/>
            <person name="Bowers K."/>
            <person name="McGinley-Smith S."/>
            <person name="Mohammad A.W."/>
            <person name="Gnirke A."/>
            <person name="Yurkov A.M."/>
            <person name="Nowrousian M."/>
            <person name="Sun S."/>
            <person name="Cuomo C.A."/>
            <person name="Heitman J."/>
        </authorList>
    </citation>
    <scope>NUCLEOTIDE SEQUENCE</scope>
    <source>
        <strain evidence="2">CBS 10737</strain>
    </source>
</reference>
<feature type="compositionally biased region" description="Basic and acidic residues" evidence="1">
    <location>
        <begin position="134"/>
        <end position="144"/>
    </location>
</feature>
<dbReference type="KEGG" id="kpin:30170637"/>
<evidence type="ECO:0000313" key="2">
    <source>
        <dbReference type="EMBL" id="WWC70779.1"/>
    </source>
</evidence>
<evidence type="ECO:0000256" key="1">
    <source>
        <dbReference type="SAM" id="MobiDB-lite"/>
    </source>
</evidence>
<gene>
    <name evidence="2" type="ORF">I206_104730</name>
</gene>
<dbReference type="GeneID" id="30170637"/>
<feature type="region of interest" description="Disordered" evidence="1">
    <location>
        <begin position="75"/>
        <end position="144"/>
    </location>
</feature>
<dbReference type="AlphaFoldDB" id="A0AAJ8L544"/>
<feature type="compositionally biased region" description="Polar residues" evidence="1">
    <location>
        <begin position="75"/>
        <end position="93"/>
    </location>
</feature>
<accession>A0AAJ8L544</accession>
<dbReference type="Proteomes" id="UP000094020">
    <property type="component" value="Chromosome 6"/>
</dbReference>
<proteinExistence type="predicted"/>
<dbReference type="RefSeq" id="XP_070059094.1">
    <property type="nucleotide sequence ID" value="XM_070202993.1"/>
</dbReference>
<dbReference type="EMBL" id="CP144524">
    <property type="protein sequence ID" value="WWC70779.1"/>
    <property type="molecule type" value="Genomic_DNA"/>
</dbReference>
<organism evidence="2 3">
    <name type="scientific">Kwoniella pini CBS 10737</name>
    <dbReference type="NCBI Taxonomy" id="1296096"/>
    <lineage>
        <taxon>Eukaryota</taxon>
        <taxon>Fungi</taxon>
        <taxon>Dikarya</taxon>
        <taxon>Basidiomycota</taxon>
        <taxon>Agaricomycotina</taxon>
        <taxon>Tremellomycetes</taxon>
        <taxon>Tremellales</taxon>
        <taxon>Cryptococcaceae</taxon>
        <taxon>Kwoniella</taxon>
    </lineage>
</organism>
<sequence>MTSSKLISKVFGHKDKQNIKAKAGSQSQAKPSRFRGGWGIVLTRSYHADIIFIHSDPTSKHYNPNYGSGFEMWGNTTGNRLDTKNRSTSTTRAPQVQPQVIHHHHHYHPEPAHSPPQYTYRGYGGGASQGFEHYGSDRKAQGQR</sequence>
<protein>
    <submittedName>
        <fullName evidence="2">Uncharacterized protein</fullName>
    </submittedName>
</protein>
<evidence type="ECO:0000313" key="3">
    <source>
        <dbReference type="Proteomes" id="UP000094020"/>
    </source>
</evidence>
<feature type="region of interest" description="Disordered" evidence="1">
    <location>
        <begin position="1"/>
        <end position="31"/>
    </location>
</feature>